<dbReference type="SUPFAM" id="SSF48371">
    <property type="entry name" value="ARM repeat"/>
    <property type="match status" value="1"/>
</dbReference>
<dbReference type="Gene3D" id="1.25.10.10">
    <property type="entry name" value="Leucine-rich Repeat Variant"/>
    <property type="match status" value="1"/>
</dbReference>
<evidence type="ECO:0000313" key="4">
    <source>
        <dbReference type="Proteomes" id="UP000028007"/>
    </source>
</evidence>
<accession>A0A081PDF3</accession>
<protein>
    <recommendedName>
        <fullName evidence="5">HEAT repeat-containing protein</fullName>
    </recommendedName>
</protein>
<organism evidence="3 4">
    <name type="scientific">Pedobacter antarcticus 4BY</name>
    <dbReference type="NCBI Taxonomy" id="1358423"/>
    <lineage>
        <taxon>Bacteria</taxon>
        <taxon>Pseudomonadati</taxon>
        <taxon>Bacteroidota</taxon>
        <taxon>Sphingobacteriia</taxon>
        <taxon>Sphingobacteriales</taxon>
        <taxon>Sphingobacteriaceae</taxon>
        <taxon>Pedobacter</taxon>
    </lineage>
</organism>
<comment type="caution">
    <text evidence="3">The sequence shown here is derived from an EMBL/GenBank/DDBJ whole genome shotgun (WGS) entry which is preliminary data.</text>
</comment>
<dbReference type="EMBL" id="JNFF01000110">
    <property type="protein sequence ID" value="KEQ28726.1"/>
    <property type="molecule type" value="Genomic_DNA"/>
</dbReference>
<dbReference type="InterPro" id="IPR016024">
    <property type="entry name" value="ARM-type_fold"/>
</dbReference>
<dbReference type="AlphaFoldDB" id="A0A081PDF3"/>
<reference evidence="3 4" key="1">
    <citation type="journal article" date="1992" name="Int. J. Syst. Bacteriol.">
        <title>Sphingobacterium antarcticus sp. nov. a Psychrotrophic Bacterium from the Soils of Schirmacher Oasis, Antarctica.</title>
        <authorList>
            <person name="Shivaji S."/>
            <person name="Ray M.K."/>
            <person name="Rao N.S."/>
            <person name="Saiserr L."/>
            <person name="Jagannadham M.V."/>
            <person name="Kumar G.S."/>
            <person name="Reddy G."/>
            <person name="Bhargava P.M."/>
        </authorList>
    </citation>
    <scope>NUCLEOTIDE SEQUENCE [LARGE SCALE GENOMIC DNA]</scope>
    <source>
        <strain evidence="3 4">4BY</strain>
    </source>
</reference>
<dbReference type="InterPro" id="IPR011989">
    <property type="entry name" value="ARM-like"/>
</dbReference>
<dbReference type="eggNOG" id="COG1413">
    <property type="taxonomic scope" value="Bacteria"/>
</dbReference>
<evidence type="ECO:0008006" key="5">
    <source>
        <dbReference type="Google" id="ProtNLM"/>
    </source>
</evidence>
<keyword evidence="2" id="KW-0472">Membrane</keyword>
<sequence>MIDPIKKFVEENRAEFDHMEPPAHVLQQIKSRLKESKEQEKEVKTVPLFRREIWYAAAAVLIAISTVYLFNTKNTVEGNLEQVVHQTAPKVETEKTDETGDSGSAVTLSQSDRVTEPGSVPLKPARVVRSGAGMNGMLANQNSKPVSVPKDLYVRLGDSSSASVRLAAVLDIEKTGDAGKHTLDRLARTLNYDGNSNVRLAALGVIGQYVNNEYASSLLVRSLFSQEDPMVQLELVGLLGNLKNAKVDARLIALADDPKTFSAVKDEAYTLLLNKNKI</sequence>
<dbReference type="Proteomes" id="UP000028007">
    <property type="component" value="Unassembled WGS sequence"/>
</dbReference>
<evidence type="ECO:0000313" key="3">
    <source>
        <dbReference type="EMBL" id="KEQ28726.1"/>
    </source>
</evidence>
<dbReference type="RefSeq" id="WP_037443801.1">
    <property type="nucleotide sequence ID" value="NZ_JNFF01000110.1"/>
</dbReference>
<evidence type="ECO:0000256" key="2">
    <source>
        <dbReference type="SAM" id="Phobius"/>
    </source>
</evidence>
<keyword evidence="2" id="KW-0812">Transmembrane</keyword>
<feature type="region of interest" description="Disordered" evidence="1">
    <location>
        <begin position="87"/>
        <end position="121"/>
    </location>
</feature>
<dbReference type="OrthoDB" id="978644at2"/>
<evidence type="ECO:0000256" key="1">
    <source>
        <dbReference type="SAM" id="MobiDB-lite"/>
    </source>
</evidence>
<feature type="compositionally biased region" description="Polar residues" evidence="1">
    <location>
        <begin position="101"/>
        <end position="112"/>
    </location>
</feature>
<gene>
    <name evidence="3" type="ORF">N180_04870</name>
</gene>
<dbReference type="Pfam" id="PF13646">
    <property type="entry name" value="HEAT_2"/>
    <property type="match status" value="1"/>
</dbReference>
<keyword evidence="2" id="KW-1133">Transmembrane helix</keyword>
<feature type="transmembrane region" description="Helical" evidence="2">
    <location>
        <begin position="53"/>
        <end position="70"/>
    </location>
</feature>
<keyword evidence="4" id="KW-1185">Reference proteome</keyword>
<name>A0A081PDF3_9SPHI</name>
<proteinExistence type="predicted"/>